<evidence type="ECO:0000256" key="1">
    <source>
        <dbReference type="SAM" id="MobiDB-lite"/>
    </source>
</evidence>
<dbReference type="EMBL" id="CGCX01000790">
    <property type="protein sequence ID" value="CFR83535.1"/>
    <property type="molecule type" value="Genomic_DNA"/>
</dbReference>
<evidence type="ECO:0000313" key="4">
    <source>
        <dbReference type="EMBL" id="CLW79925.1"/>
    </source>
</evidence>
<organism evidence="6 12">
    <name type="scientific">Mycobacterium tuberculosis</name>
    <dbReference type="NCBI Taxonomy" id="1773"/>
    <lineage>
        <taxon>Bacteria</taxon>
        <taxon>Bacillati</taxon>
        <taxon>Actinomycetota</taxon>
        <taxon>Actinomycetes</taxon>
        <taxon>Mycobacteriales</taxon>
        <taxon>Mycobacteriaceae</taxon>
        <taxon>Mycobacterium</taxon>
        <taxon>Mycobacterium tuberculosis complex</taxon>
    </lineage>
</organism>
<dbReference type="Proteomes" id="UP000189452">
    <property type="component" value="Chromosome"/>
</dbReference>
<feature type="region of interest" description="Disordered" evidence="1">
    <location>
        <begin position="278"/>
        <end position="323"/>
    </location>
</feature>
<reference evidence="4 11" key="1">
    <citation type="submission" date="2015-03" db="EMBL/GenBank/DDBJ databases">
        <authorList>
            <consortium name="Pathogen Informatics"/>
            <person name="Murphy D."/>
        </authorList>
    </citation>
    <scope>NUCLEOTIDE SEQUENCE [LARGE SCALE GENOMIC DNA]</scope>
    <source>
        <strain evidence="4 11">0268S</strain>
    </source>
</reference>
<evidence type="ECO:0000313" key="8">
    <source>
        <dbReference type="Proteomes" id="UP000044938"/>
    </source>
</evidence>
<evidence type="ECO:0000313" key="3">
    <source>
        <dbReference type="EMBL" id="CKR65106.1"/>
    </source>
</evidence>
<dbReference type="Proteomes" id="UP000046680">
    <property type="component" value="Unassembled WGS sequence"/>
</dbReference>
<dbReference type="EMBL" id="LR027516">
    <property type="protein sequence ID" value="VCU50366.1"/>
    <property type="molecule type" value="Genomic_DNA"/>
</dbReference>
<gene>
    <name evidence="6" type="ORF">A4S10_02199</name>
    <name evidence="7" type="ORF">DKC2_2207</name>
    <name evidence="2" type="ORF">ERS007657_02168</name>
    <name evidence="5" type="ORF">ERS007720_02368</name>
    <name evidence="3" type="ORF">ERS027661_01829</name>
    <name evidence="4" type="ORF">ERS094118_03327</name>
</gene>
<protein>
    <submittedName>
        <fullName evidence="6">Uncharacterized protein</fullName>
    </submittedName>
</protein>
<dbReference type="Proteomes" id="UP000300237">
    <property type="component" value="Chromosome"/>
</dbReference>
<dbReference type="EMBL" id="COPH01000030">
    <property type="protein sequence ID" value="CLW79925.1"/>
    <property type="molecule type" value="Genomic_DNA"/>
</dbReference>
<evidence type="ECO:0000313" key="12">
    <source>
        <dbReference type="Proteomes" id="UP000189452"/>
    </source>
</evidence>
<evidence type="ECO:0000313" key="7">
    <source>
        <dbReference type="EMBL" id="VCU50366.1"/>
    </source>
</evidence>
<evidence type="ECO:0000313" key="10">
    <source>
        <dbReference type="Proteomes" id="UP000049023"/>
    </source>
</evidence>
<reference evidence="6 12" key="4">
    <citation type="submission" date="2017-02" db="EMBL/GenBank/DDBJ databases">
        <title>Protein polymorphisms may explain contrasting epidemiological fitness of two variants of a multidrug-resistant Mycobacterium tuberculosis strain.</title>
        <authorList>
            <person name="Bigi M.M."/>
            <person name="Lopez B."/>
            <person name="Blanco F.C."/>
            <person name="Sasiain M.C."/>
            <person name="De La Barrera S."/>
            <person name="Ritacco V."/>
            <person name="Bigi F."/>
            <person name="Soria M.A."/>
        </authorList>
    </citation>
    <scope>NUCLEOTIDE SEQUENCE [LARGE SCALE GENOMIC DNA]</scope>
    <source>
        <strain evidence="6 12">6548</strain>
    </source>
</reference>
<dbReference type="EMBL" id="CSAJ01000299">
    <property type="protein sequence ID" value="COW32991.1"/>
    <property type="molecule type" value="Genomic_DNA"/>
</dbReference>
<dbReference type="EMBL" id="CNFU01000338">
    <property type="protein sequence ID" value="CKR65106.1"/>
    <property type="molecule type" value="Genomic_DNA"/>
</dbReference>
<feature type="region of interest" description="Disordered" evidence="1">
    <location>
        <begin position="345"/>
        <end position="368"/>
    </location>
</feature>
<reference evidence="7 13" key="5">
    <citation type="submission" date="2018-08" db="EMBL/GenBank/DDBJ databases">
        <authorList>
            <person name="Fokvardsen B D."/>
            <person name="Norman A."/>
        </authorList>
    </citation>
    <scope>NUCLEOTIDE SEQUENCE [LARGE SCALE GENOMIC DNA]</scope>
    <source>
        <strain evidence="7 13">DKC2</strain>
    </source>
</reference>
<evidence type="ECO:0000313" key="9">
    <source>
        <dbReference type="Proteomes" id="UP000046680"/>
    </source>
</evidence>
<dbReference type="Proteomes" id="UP000044938">
    <property type="component" value="Unassembled WGS sequence"/>
</dbReference>
<evidence type="ECO:0000313" key="5">
    <source>
        <dbReference type="EMBL" id="COW32991.1"/>
    </source>
</evidence>
<proteinExistence type="predicted"/>
<dbReference type="EMBL" id="LWDQ01000001">
    <property type="protein sequence ID" value="OMH60028.1"/>
    <property type="molecule type" value="Genomic_DNA"/>
</dbReference>
<accession>A0A0E7TI40</accession>
<evidence type="ECO:0000313" key="11">
    <source>
        <dbReference type="Proteomes" id="UP000050139"/>
    </source>
</evidence>
<name>A0A0E7TI40_MYCTX</name>
<evidence type="ECO:0000313" key="2">
    <source>
        <dbReference type="EMBL" id="CFR83535.1"/>
    </source>
</evidence>
<feature type="compositionally biased region" description="Basic residues" evidence="1">
    <location>
        <begin position="301"/>
        <end position="319"/>
    </location>
</feature>
<dbReference type="AlphaFoldDB" id="A0A0E7TI40"/>
<dbReference type="OMA" id="MICAEVE"/>
<evidence type="ECO:0000313" key="6">
    <source>
        <dbReference type="EMBL" id="OMH60028.1"/>
    </source>
</evidence>
<dbReference type="Proteomes" id="UP000049023">
    <property type="component" value="Unassembled WGS sequence"/>
</dbReference>
<evidence type="ECO:0000313" key="13">
    <source>
        <dbReference type="Proteomes" id="UP000300237"/>
    </source>
</evidence>
<reference evidence="8 9" key="2">
    <citation type="submission" date="2015-03" db="EMBL/GenBank/DDBJ databases">
        <authorList>
            <consortium name="Pathogen Informatics"/>
        </authorList>
    </citation>
    <scope>NUCLEOTIDE SEQUENCE [LARGE SCALE GENOMIC DNA]</scope>
    <source>
        <strain evidence="3 10">Bir 187</strain>
        <strain evidence="2 9">C09601061</strain>
        <strain evidence="5 8">M09401471</strain>
    </source>
</reference>
<sequence>MPVSDDSSSAFDLICAEIERQLRGGELLMDAAAASELLLTVRYQLDTQPRPLVIVHGPLFQAVKAARAQVYGRLIQLRHARCEVLDERWQLRPTGQRDVRALLIDVLNVLLAAITAAGVERAYACAERRAMAAAVVAKNYRDALGVELQCNSVCRAAAEAIHALAHRTGATEDADCLPPVDVIHADVTRRMHGEVATDVVAAGELVIAARHLLDPMPRGELSYGPLHEGGNAARKSVYRRLVQLWQARRAVTDGDVDLRDARTLLTDLDSILREMRTAATIQQSGTAGDGGGGRRQDSRRRNGPRRPARRGTSRGRRCAPRVAIGWHTPIGDPLAVEGVEEIGASLPGRESTPSDDGGSLHPSGRPRRVHRRRWCGLGLC</sequence>
<reference evidence="6 12" key="3">
    <citation type="submission" date="2016-04" db="EMBL/GenBank/DDBJ databases">
        <authorList>
            <person name="Bigi M."/>
            <person name="Bigi F."/>
            <person name="Soria M.A."/>
        </authorList>
    </citation>
    <scope>NUCLEOTIDE SEQUENCE [LARGE SCALE GENOMIC DNA]</scope>
    <source>
        <strain evidence="6 12">6548</strain>
    </source>
</reference>
<dbReference type="Proteomes" id="UP000050139">
    <property type="component" value="Unassembled WGS sequence"/>
</dbReference>